<evidence type="ECO:0000313" key="12">
    <source>
        <dbReference type="Proteomes" id="UP001472866"/>
    </source>
</evidence>
<evidence type="ECO:0000256" key="1">
    <source>
        <dbReference type="ARBA" id="ARBA00004230"/>
    </source>
</evidence>
<evidence type="ECO:0000256" key="9">
    <source>
        <dbReference type="SAM" id="MobiDB-lite"/>
    </source>
</evidence>
<keyword evidence="2 11" id="KW-0282">Flagellum</keyword>
<dbReference type="AlphaFoldDB" id="A0AAX4P192"/>
<keyword evidence="4" id="KW-0969">Cilium</keyword>
<dbReference type="InterPro" id="IPR033253">
    <property type="entry name" value="CFAP45"/>
</dbReference>
<feature type="region of interest" description="Disordered" evidence="9">
    <location>
        <begin position="417"/>
        <end position="442"/>
    </location>
</feature>
<name>A0AAX4P192_9CHLO</name>
<evidence type="ECO:0000256" key="3">
    <source>
        <dbReference type="ARBA" id="ARBA00023054"/>
    </source>
</evidence>
<dbReference type="PANTHER" id="PTHR15504:SF0">
    <property type="entry name" value="CILIA- AND FLAGELLA-ASSOCIATED PROTEIN 45"/>
    <property type="match status" value="1"/>
</dbReference>
<keyword evidence="5" id="KW-0966">Cell projection</keyword>
<dbReference type="InterPro" id="IPR043597">
    <property type="entry name" value="TPH_dom"/>
</dbReference>
<dbReference type="PANTHER" id="PTHR15504">
    <property type="entry name" value="NASOPHARYNGEAL EPITHELIUM SPECIFIC PROTEIN 1"/>
    <property type="match status" value="1"/>
</dbReference>
<gene>
    <name evidence="11" type="ORF">HKI87_02g14760</name>
</gene>
<evidence type="ECO:0000313" key="11">
    <source>
        <dbReference type="EMBL" id="WZN59948.1"/>
    </source>
</evidence>
<dbReference type="EMBL" id="CP151502">
    <property type="protein sequence ID" value="WZN59948.1"/>
    <property type="molecule type" value="Genomic_DNA"/>
</dbReference>
<sequence length="517" mass="61537">MVSAQSSRASSSGGRYRTVSKGSEVDESLFGSTKPGARAAMRGSTKKKAQIESFAPPPTFPVESMESVTISGSDLMRIRGSSNILGPEQVAAIKKAKMAAREKEMAQSKLRKQQMLKLEEERKKRMPPTETERLKLLSDQKTLSRAEYLQQEEHDDVKSMNRMLLYAKCVTIRDQQIKDKQRMMEAEEEEERKMDLVMEIERIKALQAYREREVQRAAERKRGAQILNMQITEREKDRIRQEELRDQEREHMLQEIQRMKEEEKKRVVERKDQGRRMLEEVAASNREQIERKKLIKIAEDEEDRRITLYLKEKDAKEQKLLEEKERIAKEKELETARLRAQQEKVKDRQAELDELRARRAQEAYEREWREKERREIERVRTIHKDLAESRESQKQYKLKQLADMASMEELDFKRIIQANRSKDSEEQQAREQQMDIRRNHRNELLAQIQANDEYRSKERSEYLEEGKKLRQQHLEEKMKLEHIKTRKLRELEELGVPDKYRAELERKRVLELNVTSG</sequence>
<evidence type="ECO:0000256" key="5">
    <source>
        <dbReference type="ARBA" id="ARBA00023273"/>
    </source>
</evidence>
<reference evidence="11 12" key="1">
    <citation type="submission" date="2024-03" db="EMBL/GenBank/DDBJ databases">
        <title>Complete genome sequence of the green alga Chloropicon roscoffensis RCC1871.</title>
        <authorList>
            <person name="Lemieux C."/>
            <person name="Pombert J.-F."/>
            <person name="Otis C."/>
            <person name="Turmel M."/>
        </authorList>
    </citation>
    <scope>NUCLEOTIDE SEQUENCE [LARGE SCALE GENOMIC DNA]</scope>
    <source>
        <strain evidence="11 12">RCC1871</strain>
    </source>
</reference>
<accession>A0AAX4P192</accession>
<proteinExistence type="inferred from homology"/>
<feature type="compositionally biased region" description="Low complexity" evidence="9">
    <location>
        <begin position="1"/>
        <end position="15"/>
    </location>
</feature>
<evidence type="ECO:0000256" key="6">
    <source>
        <dbReference type="ARBA" id="ARBA00034116"/>
    </source>
</evidence>
<dbReference type="Pfam" id="PF13868">
    <property type="entry name" value="TPH"/>
    <property type="match status" value="1"/>
</dbReference>
<feature type="domain" description="Trichohyalin-plectin-homology" evidence="10">
    <location>
        <begin position="151"/>
        <end position="498"/>
    </location>
</feature>
<evidence type="ECO:0000256" key="2">
    <source>
        <dbReference type="ARBA" id="ARBA00022846"/>
    </source>
</evidence>
<comment type="similarity">
    <text evidence="6">Belongs to the CFAP45 family.</text>
</comment>
<feature type="coiled-coil region" evidence="8">
    <location>
        <begin position="244"/>
        <end position="273"/>
    </location>
</feature>
<protein>
    <recommendedName>
        <fullName evidence="7">Cilia- and flagella-associated protein 45</fullName>
    </recommendedName>
</protein>
<organism evidence="11 12">
    <name type="scientific">Chloropicon roscoffensis</name>
    <dbReference type="NCBI Taxonomy" id="1461544"/>
    <lineage>
        <taxon>Eukaryota</taxon>
        <taxon>Viridiplantae</taxon>
        <taxon>Chlorophyta</taxon>
        <taxon>Chloropicophyceae</taxon>
        <taxon>Chloropicales</taxon>
        <taxon>Chloropicaceae</taxon>
        <taxon>Chloropicon</taxon>
    </lineage>
</organism>
<feature type="coiled-coil region" evidence="8">
    <location>
        <begin position="310"/>
        <end position="358"/>
    </location>
</feature>
<evidence type="ECO:0000256" key="7">
    <source>
        <dbReference type="ARBA" id="ARBA00034142"/>
    </source>
</evidence>
<evidence type="ECO:0000256" key="4">
    <source>
        <dbReference type="ARBA" id="ARBA00023069"/>
    </source>
</evidence>
<keyword evidence="12" id="KW-1185">Reference proteome</keyword>
<dbReference type="Proteomes" id="UP001472866">
    <property type="component" value="Chromosome 02"/>
</dbReference>
<keyword evidence="3 8" id="KW-0175">Coiled coil</keyword>
<evidence type="ECO:0000259" key="10">
    <source>
        <dbReference type="Pfam" id="PF13868"/>
    </source>
</evidence>
<comment type="subcellular location">
    <subcellularLocation>
        <location evidence="1">Cell projection</location>
        <location evidence="1">Cilium</location>
        <location evidence="1">Flagellum</location>
    </subcellularLocation>
</comment>
<feature type="region of interest" description="Disordered" evidence="9">
    <location>
        <begin position="1"/>
        <end position="64"/>
    </location>
</feature>
<evidence type="ECO:0000256" key="8">
    <source>
        <dbReference type="SAM" id="Coils"/>
    </source>
</evidence>
<dbReference type="GO" id="GO:0031514">
    <property type="term" value="C:motile cilium"/>
    <property type="evidence" value="ECO:0007669"/>
    <property type="project" value="UniProtKB-SubCell"/>
</dbReference>